<dbReference type="Proteomes" id="UP000185990">
    <property type="component" value="Unassembled WGS sequence"/>
</dbReference>
<dbReference type="SUPFAM" id="SSF46955">
    <property type="entry name" value="Putative DNA-binding domain"/>
    <property type="match status" value="1"/>
</dbReference>
<evidence type="ECO:0000256" key="2">
    <source>
        <dbReference type="SAM" id="Coils"/>
    </source>
</evidence>
<gene>
    <name evidence="5" type="ORF">BOH73_08135</name>
    <name evidence="4" type="ORF">BOH74_22945</name>
</gene>
<evidence type="ECO:0000313" key="4">
    <source>
        <dbReference type="EMBL" id="OKA17255.1"/>
    </source>
</evidence>
<dbReference type="InterPro" id="IPR009061">
    <property type="entry name" value="DNA-bd_dom_put_sf"/>
</dbReference>
<dbReference type="EMBL" id="MPJD01000056">
    <property type="protein sequence ID" value="OKA17255.1"/>
    <property type="molecule type" value="Genomic_DNA"/>
</dbReference>
<protein>
    <submittedName>
        <fullName evidence="4">Transcriptional regulator</fullName>
    </submittedName>
</protein>
<dbReference type="CDD" id="cd04781">
    <property type="entry name" value="HTH_MerR-like_sg6"/>
    <property type="match status" value="1"/>
</dbReference>
<dbReference type="Gene3D" id="1.10.1660.10">
    <property type="match status" value="1"/>
</dbReference>
<comment type="caution">
    <text evidence="4">The sequence shown here is derived from an EMBL/GenBank/DDBJ whole genome shotgun (WGS) entry which is preliminary data.</text>
</comment>
<feature type="domain" description="HTH merR-type" evidence="3">
    <location>
        <begin position="3"/>
        <end position="71"/>
    </location>
</feature>
<dbReference type="GO" id="GO:0003677">
    <property type="term" value="F:DNA binding"/>
    <property type="evidence" value="ECO:0007669"/>
    <property type="project" value="UniProtKB-KW"/>
</dbReference>
<feature type="coiled-coil region" evidence="2">
    <location>
        <begin position="79"/>
        <end position="106"/>
    </location>
</feature>
<organism evidence="4 6">
    <name type="scientific">Pseudomonas versuta</name>
    <dbReference type="NCBI Taxonomy" id="1788301"/>
    <lineage>
        <taxon>Bacteria</taxon>
        <taxon>Pseudomonadati</taxon>
        <taxon>Pseudomonadota</taxon>
        <taxon>Gammaproteobacteria</taxon>
        <taxon>Pseudomonadales</taxon>
        <taxon>Pseudomonadaceae</taxon>
        <taxon>Pseudomonas</taxon>
    </lineage>
</organism>
<accession>A0A1Q4KLH7</accession>
<dbReference type="PANTHER" id="PTHR30204">
    <property type="entry name" value="REDOX-CYCLING DRUG-SENSING TRANSCRIPTIONAL ACTIVATOR SOXR"/>
    <property type="match status" value="1"/>
</dbReference>
<keyword evidence="2" id="KW-0175">Coiled coil</keyword>
<dbReference type="PRINTS" id="PR00040">
    <property type="entry name" value="HTHMERR"/>
</dbReference>
<evidence type="ECO:0000256" key="1">
    <source>
        <dbReference type="ARBA" id="ARBA00023125"/>
    </source>
</evidence>
<evidence type="ECO:0000259" key="3">
    <source>
        <dbReference type="PROSITE" id="PS50937"/>
    </source>
</evidence>
<keyword evidence="7" id="KW-1185">Reference proteome</keyword>
<reference evidence="5 7" key="2">
    <citation type="submission" date="2016-11" db="EMBL/GenBank/DDBJ databases">
        <title>Draft genome of Pseudomonas versuta A4R1.5.</title>
        <authorList>
            <person name="See-Too W.-S."/>
        </authorList>
    </citation>
    <scope>NUCLEOTIDE SEQUENCE [LARGE SCALE GENOMIC DNA]</scope>
    <source>
        <strain evidence="5 7">A4R1.5</strain>
    </source>
</reference>
<dbReference type="PROSITE" id="PS50937">
    <property type="entry name" value="HTH_MERR_2"/>
    <property type="match status" value="1"/>
</dbReference>
<dbReference type="InterPro" id="IPR000551">
    <property type="entry name" value="MerR-type_HTH_dom"/>
</dbReference>
<dbReference type="PANTHER" id="PTHR30204:SF97">
    <property type="entry name" value="MERR FAMILY REGULATORY PROTEIN"/>
    <property type="match status" value="1"/>
</dbReference>
<evidence type="ECO:0000313" key="5">
    <source>
        <dbReference type="EMBL" id="OKA22388.1"/>
    </source>
</evidence>
<dbReference type="EMBL" id="MPJC01000004">
    <property type="protein sequence ID" value="OKA22388.1"/>
    <property type="molecule type" value="Genomic_DNA"/>
</dbReference>
<proteinExistence type="predicted"/>
<dbReference type="Pfam" id="PF13411">
    <property type="entry name" value="MerR_1"/>
    <property type="match status" value="1"/>
</dbReference>
<name>A0A0M4Q9H0_9PSED</name>
<dbReference type="SMART" id="SM00422">
    <property type="entry name" value="HTH_MERR"/>
    <property type="match status" value="1"/>
</dbReference>
<accession>A0A0M4Q9H0</accession>
<evidence type="ECO:0000313" key="6">
    <source>
        <dbReference type="Proteomes" id="UP000185990"/>
    </source>
</evidence>
<keyword evidence="1" id="KW-0238">DNA-binding</keyword>
<sequence length="135" mass="14696">MKELVIGEVARRSGVPASTLRYYEEKGLVRSIGRRGQSRVFAPDVLDKLSLIALAQGLTFSLEDIALMVGADGRPALDRVQLLDKADELEQVIARLSAARDELRRAAVCPAERHVECPSFQLLLKAAARGSGPRS</sequence>
<reference evidence="4 6" key="1">
    <citation type="submission" date="2016-11" db="EMBL/GenBank/DDBJ databases">
        <title>Draft genome of Pseudomonas versuta A4R1.12.</title>
        <authorList>
            <person name="See-Too W.-S."/>
        </authorList>
    </citation>
    <scope>NUCLEOTIDE SEQUENCE [LARGE SCALE GENOMIC DNA]</scope>
    <source>
        <strain evidence="4 6">A4R1.12</strain>
    </source>
</reference>
<dbReference type="InterPro" id="IPR047057">
    <property type="entry name" value="MerR_fam"/>
</dbReference>
<dbReference type="KEGG" id="ppsy:AOC04_09700"/>
<dbReference type="RefSeq" id="WP_060692830.1">
    <property type="nucleotide sequence ID" value="NZ_CP012676.1"/>
</dbReference>
<dbReference type="OrthoDB" id="9802039at2"/>
<evidence type="ECO:0000313" key="7">
    <source>
        <dbReference type="Proteomes" id="UP000186677"/>
    </source>
</evidence>
<dbReference type="Proteomes" id="UP000186677">
    <property type="component" value="Unassembled WGS sequence"/>
</dbReference>
<dbReference type="AlphaFoldDB" id="A0A0M4Q9H0"/>
<dbReference type="GO" id="GO:0003700">
    <property type="term" value="F:DNA-binding transcription factor activity"/>
    <property type="evidence" value="ECO:0007669"/>
    <property type="project" value="InterPro"/>
</dbReference>